<proteinExistence type="predicted"/>
<sequence length="368" mass="41267">MPPEKIGLRALNRAYLARQLLVERSRMSVLDAVEHLVGLQAQAPKPPYFGLWSRVAGFRPDQLGDLLLDRSAVRIALMRGTVHLVSARDCRWLRPLTQVIYERTLPTAYGRQLAGADPAEIAAAGAALLAERPRTAQELGSELQRRWPEQERRVLSQVVRFLLPVVQLPPRGLWGHPGQPTYDTAERWTGEPLAADASPERLVRRYLAAFGPASVRDVQVWSGLTRLNEVLERLRPELRTFAAEDGRELFDLPDAPRPDPGLPVPVRYIAEYDNLILSHADRTRVISEPYRRRIATRNGQVPGTFLVDGTVRGSWRTEVKRKRATLTVTPFERLPRSAERELEAAGGELLAFAAEEAAEHEVRFDAAG</sequence>
<organism evidence="1 2">
    <name type="scientific">Streptomyces armeniacus</name>
    <dbReference type="NCBI Taxonomy" id="83291"/>
    <lineage>
        <taxon>Bacteria</taxon>
        <taxon>Bacillati</taxon>
        <taxon>Actinomycetota</taxon>
        <taxon>Actinomycetes</taxon>
        <taxon>Kitasatosporales</taxon>
        <taxon>Streptomycetaceae</taxon>
        <taxon>Streptomyces</taxon>
    </lineage>
</organism>
<dbReference type="EMBL" id="CP031320">
    <property type="protein sequence ID" value="AXK35456.1"/>
    <property type="molecule type" value="Genomic_DNA"/>
</dbReference>
<evidence type="ECO:0000313" key="1">
    <source>
        <dbReference type="EMBL" id="AXK35456.1"/>
    </source>
</evidence>
<dbReference type="AlphaFoldDB" id="A0A345XUZ0"/>
<dbReference type="InterPro" id="IPR009351">
    <property type="entry name" value="AlkZ-like"/>
</dbReference>
<name>A0A345XUZ0_9ACTN</name>
<dbReference type="PANTHER" id="PTHR38479:SF2">
    <property type="entry name" value="WINGED HELIX DNA-BINDING DOMAIN-CONTAINING PROTEIN"/>
    <property type="match status" value="1"/>
</dbReference>
<keyword evidence="1" id="KW-0238">DNA-binding</keyword>
<dbReference type="KEGG" id="sarm:DVA86_25195"/>
<gene>
    <name evidence="1" type="ORF">DVA86_25195</name>
</gene>
<dbReference type="Proteomes" id="UP000254425">
    <property type="component" value="Chromosome"/>
</dbReference>
<protein>
    <submittedName>
        <fullName evidence="1">Winged helix DNA-binding domain-containing protein</fullName>
    </submittedName>
</protein>
<dbReference type="PANTHER" id="PTHR38479">
    <property type="entry name" value="LMO0824 PROTEIN"/>
    <property type="match status" value="1"/>
</dbReference>
<dbReference type="Pfam" id="PF06224">
    <property type="entry name" value="AlkZ-like"/>
    <property type="match status" value="1"/>
</dbReference>
<dbReference type="RefSeq" id="WP_208881631.1">
    <property type="nucleotide sequence ID" value="NZ_CP031320.1"/>
</dbReference>
<accession>A0A345XUZ0</accession>
<dbReference type="GO" id="GO:0003677">
    <property type="term" value="F:DNA binding"/>
    <property type="evidence" value="ECO:0007669"/>
    <property type="project" value="UniProtKB-KW"/>
</dbReference>
<keyword evidence="2" id="KW-1185">Reference proteome</keyword>
<evidence type="ECO:0000313" key="2">
    <source>
        <dbReference type="Proteomes" id="UP000254425"/>
    </source>
</evidence>
<reference evidence="1 2" key="1">
    <citation type="submission" date="2018-07" db="EMBL/GenBank/DDBJ databases">
        <title>Draft genome of the type strain Streptomyces armeniacus ATCC 15676.</title>
        <authorList>
            <person name="Labana P."/>
            <person name="Gosse J.T."/>
            <person name="Boddy C.N."/>
        </authorList>
    </citation>
    <scope>NUCLEOTIDE SEQUENCE [LARGE SCALE GENOMIC DNA]</scope>
    <source>
        <strain evidence="1 2">ATCC 15676</strain>
    </source>
</reference>